<comment type="caution">
    <text evidence="1">The sequence shown here is derived from an EMBL/GenBank/DDBJ whole genome shotgun (WGS) entry which is preliminary data.</text>
</comment>
<protein>
    <submittedName>
        <fullName evidence="1">Uncharacterized protein</fullName>
    </submittedName>
</protein>
<keyword evidence="2" id="KW-1185">Reference proteome</keyword>
<evidence type="ECO:0000313" key="2">
    <source>
        <dbReference type="Proteomes" id="UP000257109"/>
    </source>
</evidence>
<proteinExistence type="predicted"/>
<dbReference type="Proteomes" id="UP000257109">
    <property type="component" value="Unassembled WGS sequence"/>
</dbReference>
<dbReference type="EMBL" id="QJKJ01005320">
    <property type="protein sequence ID" value="RDX90678.1"/>
    <property type="molecule type" value="Genomic_DNA"/>
</dbReference>
<evidence type="ECO:0000313" key="1">
    <source>
        <dbReference type="EMBL" id="RDX90678.1"/>
    </source>
</evidence>
<gene>
    <name evidence="1" type="ORF">CR513_27434</name>
</gene>
<sequence length="85" mass="9693">MEMLLNVQCSSSYFRCSSSDTPLQVQRKKCDNKYHHSLTSIHHSLVSSLASAAARQDQTFDFQDILQLFTFDNISKNVFGFDPNT</sequence>
<name>A0A371GJE1_MUCPR</name>
<organism evidence="1 2">
    <name type="scientific">Mucuna pruriens</name>
    <name type="common">Velvet bean</name>
    <name type="synonym">Dolichos pruriens</name>
    <dbReference type="NCBI Taxonomy" id="157652"/>
    <lineage>
        <taxon>Eukaryota</taxon>
        <taxon>Viridiplantae</taxon>
        <taxon>Streptophyta</taxon>
        <taxon>Embryophyta</taxon>
        <taxon>Tracheophyta</taxon>
        <taxon>Spermatophyta</taxon>
        <taxon>Magnoliopsida</taxon>
        <taxon>eudicotyledons</taxon>
        <taxon>Gunneridae</taxon>
        <taxon>Pentapetalae</taxon>
        <taxon>rosids</taxon>
        <taxon>fabids</taxon>
        <taxon>Fabales</taxon>
        <taxon>Fabaceae</taxon>
        <taxon>Papilionoideae</taxon>
        <taxon>50 kb inversion clade</taxon>
        <taxon>NPAAA clade</taxon>
        <taxon>indigoferoid/millettioid clade</taxon>
        <taxon>Phaseoleae</taxon>
        <taxon>Mucuna</taxon>
    </lineage>
</organism>
<dbReference type="AlphaFoldDB" id="A0A371GJE1"/>
<reference evidence="1" key="1">
    <citation type="submission" date="2018-05" db="EMBL/GenBank/DDBJ databases">
        <title>Draft genome of Mucuna pruriens seed.</title>
        <authorList>
            <person name="Nnadi N.E."/>
            <person name="Vos R."/>
            <person name="Hasami M.H."/>
            <person name="Devisetty U.K."/>
            <person name="Aguiy J.C."/>
        </authorList>
    </citation>
    <scope>NUCLEOTIDE SEQUENCE [LARGE SCALE GENOMIC DNA]</scope>
    <source>
        <strain evidence="1">JCA_2017</strain>
    </source>
</reference>
<feature type="non-terminal residue" evidence="1">
    <location>
        <position position="1"/>
    </location>
</feature>
<accession>A0A371GJE1</accession>